<feature type="region of interest" description="Disordered" evidence="1">
    <location>
        <begin position="139"/>
        <end position="184"/>
    </location>
</feature>
<dbReference type="OrthoDB" id="2260257at2759"/>
<evidence type="ECO:0000256" key="2">
    <source>
        <dbReference type="SAM" id="Phobius"/>
    </source>
</evidence>
<dbReference type="Proteomes" id="UP000078512">
    <property type="component" value="Unassembled WGS sequence"/>
</dbReference>
<name>A0A197JIJ1_9FUNG</name>
<evidence type="ECO:0008006" key="5">
    <source>
        <dbReference type="Google" id="ProtNLM"/>
    </source>
</evidence>
<dbReference type="EMBL" id="KV442084">
    <property type="protein sequence ID" value="OAQ25017.1"/>
    <property type="molecule type" value="Genomic_DNA"/>
</dbReference>
<keyword evidence="4" id="KW-1185">Reference proteome</keyword>
<gene>
    <name evidence="3" type="ORF">K457DRAFT_141523</name>
</gene>
<reference evidence="3 4" key="1">
    <citation type="submission" date="2016-05" db="EMBL/GenBank/DDBJ databases">
        <title>Genome sequencing reveals origins of a unique bacterial endosymbiosis in the earliest lineages of terrestrial Fungi.</title>
        <authorList>
            <consortium name="DOE Joint Genome Institute"/>
            <person name="Uehling J."/>
            <person name="Gryganskyi A."/>
            <person name="Hameed K."/>
            <person name="Tschaplinski T."/>
            <person name="Misztal P."/>
            <person name="Wu S."/>
            <person name="Desiro A."/>
            <person name="Vande Pol N."/>
            <person name="Du Z.-Y."/>
            <person name="Zienkiewicz A."/>
            <person name="Zienkiewicz K."/>
            <person name="Morin E."/>
            <person name="Tisserant E."/>
            <person name="Splivallo R."/>
            <person name="Hainaut M."/>
            <person name="Henrissat B."/>
            <person name="Ohm R."/>
            <person name="Kuo A."/>
            <person name="Yan J."/>
            <person name="Lipzen A."/>
            <person name="Nolan M."/>
            <person name="Labutti K."/>
            <person name="Barry K."/>
            <person name="Goldstein A."/>
            <person name="Labbe J."/>
            <person name="Schadt C."/>
            <person name="Tuskan G."/>
            <person name="Grigoriev I."/>
            <person name="Martin F."/>
            <person name="Vilgalys R."/>
            <person name="Bonito G."/>
        </authorList>
    </citation>
    <scope>NUCLEOTIDE SEQUENCE [LARGE SCALE GENOMIC DNA]</scope>
    <source>
        <strain evidence="3 4">AG-77</strain>
    </source>
</reference>
<dbReference type="STRING" id="1314771.A0A197JIJ1"/>
<feature type="compositionally biased region" description="Low complexity" evidence="1">
    <location>
        <begin position="139"/>
        <end position="173"/>
    </location>
</feature>
<evidence type="ECO:0000313" key="4">
    <source>
        <dbReference type="Proteomes" id="UP000078512"/>
    </source>
</evidence>
<feature type="region of interest" description="Disordered" evidence="1">
    <location>
        <begin position="345"/>
        <end position="373"/>
    </location>
</feature>
<feature type="compositionally biased region" description="Polar residues" evidence="1">
    <location>
        <begin position="243"/>
        <end position="259"/>
    </location>
</feature>
<evidence type="ECO:0000313" key="3">
    <source>
        <dbReference type="EMBL" id="OAQ25017.1"/>
    </source>
</evidence>
<organism evidence="3 4">
    <name type="scientific">Linnemannia elongata AG-77</name>
    <dbReference type="NCBI Taxonomy" id="1314771"/>
    <lineage>
        <taxon>Eukaryota</taxon>
        <taxon>Fungi</taxon>
        <taxon>Fungi incertae sedis</taxon>
        <taxon>Mucoromycota</taxon>
        <taxon>Mortierellomycotina</taxon>
        <taxon>Mortierellomycetes</taxon>
        <taxon>Mortierellales</taxon>
        <taxon>Mortierellaceae</taxon>
        <taxon>Linnemannia</taxon>
    </lineage>
</organism>
<feature type="compositionally biased region" description="Polar residues" evidence="1">
    <location>
        <begin position="345"/>
        <end position="356"/>
    </location>
</feature>
<keyword evidence="2" id="KW-0812">Transmembrane</keyword>
<keyword evidence="2" id="KW-1133">Transmembrane helix</keyword>
<proteinExistence type="predicted"/>
<feature type="compositionally biased region" description="Polar residues" evidence="1">
    <location>
        <begin position="276"/>
        <end position="315"/>
    </location>
</feature>
<keyword evidence="2" id="KW-0472">Membrane</keyword>
<accession>A0A197JIJ1</accession>
<dbReference type="AlphaFoldDB" id="A0A197JIJ1"/>
<sequence>MHVPIRVPRWLGVVGWLLATTLLRLFTITVASAELLKYGAPIATTIWKAGEDATISWTNTCAGLATTTFPVILLTQRADGVQVPVSGLAALGELNCRSAGSLTIKVPSVIPSGTLYSILVSNVPDLSYSALFTINNPGTPGTSSITTTSGTSTATATSTNGTSTTTIKTSSSTPEPNNDIGPLNGANKSNGGAIGGGIAGAVAVVIAVVVLLVFQRRQKRSDHPIYIKESGADPLPDHVLPSMMNTSDVGAFGNSSQTKPSDKDPVNHTQAPPVDPQSNPSSPHSWPGSFQETKSTPYPVSFSSSPLMPSRPVSSLNPQGYIQGIQQELVFRQEQLANQRSPQYISSDHPIQTFSSPRGPEEADETAFTDSNHELQKQINSLQTELNQLKAKMKS</sequence>
<protein>
    <recommendedName>
        <fullName evidence="5">Mid2 domain-containing protein</fullName>
    </recommendedName>
</protein>
<evidence type="ECO:0000256" key="1">
    <source>
        <dbReference type="SAM" id="MobiDB-lite"/>
    </source>
</evidence>
<feature type="region of interest" description="Disordered" evidence="1">
    <location>
        <begin position="225"/>
        <end position="315"/>
    </location>
</feature>
<feature type="transmembrane region" description="Helical" evidence="2">
    <location>
        <begin position="193"/>
        <end position="214"/>
    </location>
</feature>